<name>A0A1V4SRC2_RUMHU</name>
<dbReference type="PANTHER" id="PTHR30050">
    <property type="entry name" value="CHROMOSOMAL REPLICATION INITIATOR PROTEIN DNAA"/>
    <property type="match status" value="1"/>
</dbReference>
<gene>
    <name evidence="2" type="primary">dnaC_2</name>
    <name evidence="2" type="ORF">CLHUN_07050</name>
</gene>
<evidence type="ECO:0000313" key="3">
    <source>
        <dbReference type="Proteomes" id="UP000191554"/>
    </source>
</evidence>
<dbReference type="EMBL" id="MZGX01000003">
    <property type="protein sequence ID" value="OPX45767.1"/>
    <property type="molecule type" value="Genomic_DNA"/>
</dbReference>
<accession>A0A1V4SRC2</accession>
<dbReference type="NCBIfam" id="NF005304">
    <property type="entry name" value="PRK06835.1"/>
    <property type="match status" value="1"/>
</dbReference>
<evidence type="ECO:0000259" key="1">
    <source>
        <dbReference type="SMART" id="SM00382"/>
    </source>
</evidence>
<dbReference type="AlphaFoldDB" id="A0A1V4SRC2"/>
<dbReference type="Gene3D" id="3.40.50.300">
    <property type="entry name" value="P-loop containing nucleotide triphosphate hydrolases"/>
    <property type="match status" value="1"/>
</dbReference>
<feature type="domain" description="AAA+ ATPase" evidence="1">
    <location>
        <begin position="199"/>
        <end position="336"/>
    </location>
</feature>
<organism evidence="2 3">
    <name type="scientific">Ruminiclostridium hungatei</name>
    <name type="common">Clostridium hungatei</name>
    <dbReference type="NCBI Taxonomy" id="48256"/>
    <lineage>
        <taxon>Bacteria</taxon>
        <taxon>Bacillati</taxon>
        <taxon>Bacillota</taxon>
        <taxon>Clostridia</taxon>
        <taxon>Eubacteriales</taxon>
        <taxon>Oscillospiraceae</taxon>
        <taxon>Ruminiclostridium</taxon>
    </lineage>
</organism>
<dbReference type="CDD" id="cd00009">
    <property type="entry name" value="AAA"/>
    <property type="match status" value="1"/>
</dbReference>
<dbReference type="GO" id="GO:0006260">
    <property type="term" value="P:DNA replication"/>
    <property type="evidence" value="ECO:0007669"/>
    <property type="project" value="TreeGrafter"/>
</dbReference>
<dbReference type="Proteomes" id="UP000191554">
    <property type="component" value="Unassembled WGS sequence"/>
</dbReference>
<comment type="caution">
    <text evidence="2">The sequence shown here is derived from an EMBL/GenBank/DDBJ whole genome shotgun (WGS) entry which is preliminary data.</text>
</comment>
<sequence>MRKLQINGVCMNRDIHNVIAREYERRQKQSASLVSQRKAQLYADIPRLYEIDSQISHMGLRYNRLILGAGGSSPALIEELDGHLKSLSAEKQAILEANNISPDFFSPRFECEKCRDTGYITGPSGSQKCSCYKQQVINHLFALSNVSLNGDECFENFNEALYPEEIDAEKYGLSISPRENMLSIKKICLDFTENIDNPECKNLFFSGRTGVGKTFLSLCIARELLNRGRTVLYLTAPILFDIITEHKMRAYKEENYNDDKYQSIFTVELLIIDDLGTETLSDSRYAELLNILNTRQAKNSKTACKTIISTNLGPKKLFDLYTERITSRIMGHFDRLVLAGQDIRSLKG</sequence>
<dbReference type="STRING" id="48256.CLHUN_07050"/>
<evidence type="ECO:0000313" key="2">
    <source>
        <dbReference type="EMBL" id="OPX45767.1"/>
    </source>
</evidence>
<dbReference type="SMART" id="SM00382">
    <property type="entry name" value="AAA"/>
    <property type="match status" value="1"/>
</dbReference>
<dbReference type="GO" id="GO:0005524">
    <property type="term" value="F:ATP binding"/>
    <property type="evidence" value="ECO:0007669"/>
    <property type="project" value="InterPro"/>
</dbReference>
<keyword evidence="3" id="KW-1185">Reference proteome</keyword>
<reference evidence="2 3" key="1">
    <citation type="submission" date="2017-03" db="EMBL/GenBank/DDBJ databases">
        <title>Genome sequence of Clostridium hungatei DSM 14427.</title>
        <authorList>
            <person name="Poehlein A."/>
            <person name="Daniel R."/>
        </authorList>
    </citation>
    <scope>NUCLEOTIDE SEQUENCE [LARGE SCALE GENOMIC DNA]</scope>
    <source>
        <strain evidence="2 3">DSM 14427</strain>
    </source>
</reference>
<protein>
    <submittedName>
        <fullName evidence="2">DNA replication protein DnaC</fullName>
    </submittedName>
</protein>
<dbReference type="InterPro" id="IPR003593">
    <property type="entry name" value="AAA+_ATPase"/>
</dbReference>
<dbReference type="PANTHER" id="PTHR30050:SF4">
    <property type="entry name" value="ATP-BINDING PROTEIN RV3427C IN INSERTION SEQUENCE-RELATED"/>
    <property type="match status" value="1"/>
</dbReference>
<proteinExistence type="predicted"/>
<dbReference type="InterPro" id="IPR002611">
    <property type="entry name" value="IstB_ATP-bd"/>
</dbReference>
<dbReference type="Pfam" id="PF01695">
    <property type="entry name" value="IstB_IS21"/>
    <property type="match status" value="1"/>
</dbReference>
<dbReference type="SUPFAM" id="SSF52540">
    <property type="entry name" value="P-loop containing nucleoside triphosphate hydrolases"/>
    <property type="match status" value="1"/>
</dbReference>
<dbReference type="InterPro" id="IPR027417">
    <property type="entry name" value="P-loop_NTPase"/>
</dbReference>